<name>A0A8J1MJV8_XENLA</name>
<accession>A0A8J1MJV8</accession>
<dbReference type="KEGG" id="xla:121393056"/>
<dbReference type="RefSeq" id="XP_041441315.1">
    <property type="nucleotide sequence ID" value="XM_041585381.1"/>
</dbReference>
<evidence type="ECO:0000313" key="3">
    <source>
        <dbReference type="RefSeq" id="XP_041441315.1"/>
    </source>
</evidence>
<evidence type="ECO:0000313" key="2">
    <source>
        <dbReference type="Proteomes" id="UP000186698"/>
    </source>
</evidence>
<reference evidence="3" key="1">
    <citation type="submission" date="2025-08" db="UniProtKB">
        <authorList>
            <consortium name="RefSeq"/>
        </authorList>
    </citation>
    <scope>IDENTIFICATION</scope>
    <source>
        <strain evidence="3">J_2021</strain>
        <tissue evidence="3">Erythrocytes</tissue>
    </source>
</reference>
<feature type="region of interest" description="Disordered" evidence="1">
    <location>
        <begin position="70"/>
        <end position="91"/>
    </location>
</feature>
<gene>
    <name evidence="3" type="primary">LOC121393056</name>
</gene>
<dbReference type="GeneID" id="121393056"/>
<feature type="compositionally biased region" description="Basic and acidic residues" evidence="1">
    <location>
        <begin position="70"/>
        <end position="79"/>
    </location>
</feature>
<keyword evidence="2" id="KW-1185">Reference proteome</keyword>
<proteinExistence type="predicted"/>
<protein>
    <submittedName>
        <fullName evidence="3">Uncharacterized protein LOC121393056 isoform X1</fullName>
    </submittedName>
</protein>
<dbReference type="Proteomes" id="UP000186698">
    <property type="component" value="Chromosome 3L"/>
</dbReference>
<dbReference type="AlphaFoldDB" id="A0A8J1MJV8"/>
<evidence type="ECO:0000256" key="1">
    <source>
        <dbReference type="SAM" id="MobiDB-lite"/>
    </source>
</evidence>
<organism evidence="2 3">
    <name type="scientific">Xenopus laevis</name>
    <name type="common">African clawed frog</name>
    <dbReference type="NCBI Taxonomy" id="8355"/>
    <lineage>
        <taxon>Eukaryota</taxon>
        <taxon>Metazoa</taxon>
        <taxon>Chordata</taxon>
        <taxon>Craniata</taxon>
        <taxon>Vertebrata</taxon>
        <taxon>Euteleostomi</taxon>
        <taxon>Amphibia</taxon>
        <taxon>Batrachia</taxon>
        <taxon>Anura</taxon>
        <taxon>Pipoidea</taxon>
        <taxon>Pipidae</taxon>
        <taxon>Xenopodinae</taxon>
        <taxon>Xenopus</taxon>
        <taxon>Xenopus</taxon>
    </lineage>
</organism>
<sequence length="217" mass="25370">MHPMRTGRHLGNPPRAALSAEIHRMSPLLMTSLPVSSNGTSCFMVVSESRISLQIRQLRVRSCCRRKAQERKAESHIQEQPRNSSSRRNVSKRLEQFYRKVEQESHRDLEMLKHLKEQNLQVLRLAMVRKGTREQMDQQLRQTLFFPVSRSAKHWLYYKIWIQCLFVSSQQVVPPRAAGLKAWDAEFQRRPEPLDDILQPQHFNLVNESGVPLCGFT</sequence>